<dbReference type="Proteomes" id="UP000014310">
    <property type="component" value="Unassembled WGS sequence"/>
</dbReference>
<evidence type="ECO:0000313" key="2">
    <source>
        <dbReference type="EMBL" id="EPC89861.1"/>
    </source>
</evidence>
<protein>
    <submittedName>
        <fullName evidence="2">Gamma-aminobutyrate permease</fullName>
    </submittedName>
</protein>
<feature type="non-terminal residue" evidence="2">
    <location>
        <position position="1"/>
    </location>
</feature>
<dbReference type="EMBL" id="ANKJ01000037">
    <property type="protein sequence ID" value="EPC89861.1"/>
    <property type="molecule type" value="Genomic_DNA"/>
</dbReference>
<keyword evidence="1" id="KW-0472">Membrane</keyword>
<sequence length="45" mass="5150">AVIMIFDRAMLSALIFAVIWIATLFTLRRLHADHKAHEDKTKDGI</sequence>
<feature type="transmembrane region" description="Helical" evidence="1">
    <location>
        <begin position="6"/>
        <end position="27"/>
    </location>
</feature>
<accession>A0ABC9T9Y8</accession>
<evidence type="ECO:0000313" key="3">
    <source>
        <dbReference type="Proteomes" id="UP000014310"/>
    </source>
</evidence>
<proteinExistence type="predicted"/>
<gene>
    <name evidence="2" type="ORF">Lpp49_12016</name>
</gene>
<organism evidence="2 3">
    <name type="scientific">Lacticaseibacillus paracasei subsp. paracasei Lpp49</name>
    <dbReference type="NCBI Taxonomy" id="1256213"/>
    <lineage>
        <taxon>Bacteria</taxon>
        <taxon>Bacillati</taxon>
        <taxon>Bacillota</taxon>
        <taxon>Bacilli</taxon>
        <taxon>Lactobacillales</taxon>
        <taxon>Lactobacillaceae</taxon>
        <taxon>Lacticaseibacillus</taxon>
    </lineage>
</organism>
<keyword evidence="1" id="KW-1133">Transmembrane helix</keyword>
<evidence type="ECO:0000256" key="1">
    <source>
        <dbReference type="SAM" id="Phobius"/>
    </source>
</evidence>
<reference evidence="2 3" key="1">
    <citation type="journal article" date="2013" name="PLoS ONE">
        <title>Lactobacillus paracasei comparative genomics: towards species pan-genome definition and exploitation of diversity.</title>
        <authorList>
            <person name="Smokvina T."/>
            <person name="Wels M."/>
            <person name="Polka J."/>
            <person name="Chervaux C."/>
            <person name="Brisse S."/>
            <person name="Boekhorst J."/>
            <person name="van Hylckama Vlieg J.E."/>
            <person name="Siezen R.J."/>
        </authorList>
    </citation>
    <scope>NUCLEOTIDE SEQUENCE [LARGE SCALE GENOMIC DNA]</scope>
    <source>
        <strain evidence="2 3">Lpp49</strain>
    </source>
</reference>
<name>A0ABC9T9Y8_LACPA</name>
<dbReference type="AlphaFoldDB" id="A0ABC9T9Y8"/>
<keyword evidence="1" id="KW-0812">Transmembrane</keyword>
<comment type="caution">
    <text evidence="2">The sequence shown here is derived from an EMBL/GenBank/DDBJ whole genome shotgun (WGS) entry which is preliminary data.</text>
</comment>